<dbReference type="Gene3D" id="1.10.510.10">
    <property type="entry name" value="Transferase(Phosphotransferase) domain 1"/>
    <property type="match status" value="1"/>
</dbReference>
<feature type="domain" description="Protein kinase" evidence="5">
    <location>
        <begin position="1"/>
        <end position="266"/>
    </location>
</feature>
<proteinExistence type="predicted"/>
<sequence length="383" mass="43197">MKQEVVGLAKVMGKGVPAIFDSNTGHAREEEELYLVQAWVDGVNLQQYLKRPLSIEGALKFTLSLARIVERCHGSHVLHRDIKPENIIIDPSGELFLVDFGIAWLPPDDREGDHATRAGQELGNRFLRLPEMAAGQPRDDPRSDVTFVVGILFYLLTATYPRTLSFGGNGLPPHRHLREAFPVATRDDPRMLRLTSLFDVGFQFTPNFRFQSAGRLIERLEEILDPMPTESTAVMTTAIERYQEMMREHETAKRHTILMSMREAAVAFEQRIRTLAAAQHIEPIMMAGSPLRENDAWVTTIRFRQITGGTEVMAYQKVQLDGADVICTSRVDGTPCDYYRGPAADSLRLIEEVGRHSGAFFAMVLDAFVRKVASRRSFLKLIE</sequence>
<organism evidence="6 7">
    <name type="scientific">Dyella flagellata</name>
    <dbReference type="NCBI Taxonomy" id="1867833"/>
    <lineage>
        <taxon>Bacteria</taxon>
        <taxon>Pseudomonadati</taxon>
        <taxon>Pseudomonadota</taxon>
        <taxon>Gammaproteobacteria</taxon>
        <taxon>Lysobacterales</taxon>
        <taxon>Rhodanobacteraceae</taxon>
        <taxon>Dyella</taxon>
    </lineage>
</organism>
<dbReference type="PROSITE" id="PS00108">
    <property type="entry name" value="PROTEIN_KINASE_ST"/>
    <property type="match status" value="1"/>
</dbReference>
<comment type="caution">
    <text evidence="6">The sequence shown here is derived from an EMBL/GenBank/DDBJ whole genome shotgun (WGS) entry which is preliminary data.</text>
</comment>
<evidence type="ECO:0000313" key="7">
    <source>
        <dbReference type="Proteomes" id="UP001156627"/>
    </source>
</evidence>
<dbReference type="InterPro" id="IPR011009">
    <property type="entry name" value="Kinase-like_dom_sf"/>
</dbReference>
<dbReference type="InterPro" id="IPR000719">
    <property type="entry name" value="Prot_kinase_dom"/>
</dbReference>
<name>A0ABQ5X7U9_9GAMM</name>
<dbReference type="Proteomes" id="UP001156627">
    <property type="component" value="Unassembled WGS sequence"/>
</dbReference>
<dbReference type="SUPFAM" id="SSF56112">
    <property type="entry name" value="Protein kinase-like (PK-like)"/>
    <property type="match status" value="1"/>
</dbReference>
<dbReference type="SMART" id="SM00220">
    <property type="entry name" value="S_TKc"/>
    <property type="match status" value="1"/>
</dbReference>
<keyword evidence="1" id="KW-0808">Transferase</keyword>
<keyword evidence="7" id="KW-1185">Reference proteome</keyword>
<evidence type="ECO:0000256" key="3">
    <source>
        <dbReference type="ARBA" id="ARBA00022777"/>
    </source>
</evidence>
<keyword evidence="4" id="KW-0067">ATP-binding</keyword>
<accession>A0ABQ5X7U9</accession>
<dbReference type="Pfam" id="PF00069">
    <property type="entry name" value="Pkinase"/>
    <property type="match status" value="1"/>
</dbReference>
<evidence type="ECO:0000256" key="4">
    <source>
        <dbReference type="ARBA" id="ARBA00022840"/>
    </source>
</evidence>
<dbReference type="PANTHER" id="PTHR43289:SF6">
    <property type="entry name" value="SERINE_THREONINE-PROTEIN KINASE NEKL-3"/>
    <property type="match status" value="1"/>
</dbReference>
<dbReference type="PROSITE" id="PS50011">
    <property type="entry name" value="PROTEIN_KINASE_DOM"/>
    <property type="match status" value="1"/>
</dbReference>
<protein>
    <recommendedName>
        <fullName evidence="5">Protein kinase domain-containing protein</fullName>
    </recommendedName>
</protein>
<dbReference type="InterPro" id="IPR008271">
    <property type="entry name" value="Ser/Thr_kinase_AS"/>
</dbReference>
<evidence type="ECO:0000256" key="2">
    <source>
        <dbReference type="ARBA" id="ARBA00022741"/>
    </source>
</evidence>
<evidence type="ECO:0000259" key="5">
    <source>
        <dbReference type="PROSITE" id="PS50011"/>
    </source>
</evidence>
<dbReference type="PANTHER" id="PTHR43289">
    <property type="entry name" value="MITOGEN-ACTIVATED PROTEIN KINASE KINASE KINASE 20-RELATED"/>
    <property type="match status" value="1"/>
</dbReference>
<keyword evidence="2" id="KW-0547">Nucleotide-binding</keyword>
<dbReference type="EMBL" id="BSOA01000010">
    <property type="protein sequence ID" value="GLQ87712.1"/>
    <property type="molecule type" value="Genomic_DNA"/>
</dbReference>
<keyword evidence="3" id="KW-0418">Kinase</keyword>
<gene>
    <name evidence="6" type="ORF">GCM10007898_12790</name>
</gene>
<reference evidence="7" key="1">
    <citation type="journal article" date="2019" name="Int. J. Syst. Evol. Microbiol.">
        <title>The Global Catalogue of Microorganisms (GCM) 10K type strain sequencing project: providing services to taxonomists for standard genome sequencing and annotation.</title>
        <authorList>
            <consortium name="The Broad Institute Genomics Platform"/>
            <consortium name="The Broad Institute Genome Sequencing Center for Infectious Disease"/>
            <person name="Wu L."/>
            <person name="Ma J."/>
        </authorList>
    </citation>
    <scope>NUCLEOTIDE SEQUENCE [LARGE SCALE GENOMIC DNA]</scope>
    <source>
        <strain evidence="7">NBRC 111981</strain>
    </source>
</reference>
<evidence type="ECO:0000256" key="1">
    <source>
        <dbReference type="ARBA" id="ARBA00022679"/>
    </source>
</evidence>
<evidence type="ECO:0000313" key="6">
    <source>
        <dbReference type="EMBL" id="GLQ87712.1"/>
    </source>
</evidence>